<evidence type="ECO:0000256" key="2">
    <source>
        <dbReference type="ARBA" id="ARBA00023315"/>
    </source>
</evidence>
<evidence type="ECO:0000256" key="1">
    <source>
        <dbReference type="ARBA" id="ARBA00022679"/>
    </source>
</evidence>
<dbReference type="CDD" id="cd04301">
    <property type="entry name" value="NAT_SF"/>
    <property type="match status" value="1"/>
</dbReference>
<dbReference type="SUPFAM" id="SSF55729">
    <property type="entry name" value="Acyl-CoA N-acyltransferases (Nat)"/>
    <property type="match status" value="1"/>
</dbReference>
<accession>A0A1I2YS73</accession>
<feature type="domain" description="N-acetyltransferase" evidence="3">
    <location>
        <begin position="7"/>
        <end position="159"/>
    </location>
</feature>
<dbReference type="InterPro" id="IPR016181">
    <property type="entry name" value="Acyl_CoA_acyltransferase"/>
</dbReference>
<proteinExistence type="predicted"/>
<evidence type="ECO:0000313" key="4">
    <source>
        <dbReference type="EMBL" id="SFH28477.1"/>
    </source>
</evidence>
<dbReference type="PROSITE" id="PS51186">
    <property type="entry name" value="GNAT"/>
    <property type="match status" value="1"/>
</dbReference>
<dbReference type="STRING" id="442341.SAMN04487959_102119"/>
<dbReference type="PANTHER" id="PTHR43877">
    <property type="entry name" value="AMINOALKYLPHOSPHONATE N-ACETYLTRANSFERASE-RELATED-RELATED"/>
    <property type="match status" value="1"/>
</dbReference>
<dbReference type="RefSeq" id="WP_092843282.1">
    <property type="nucleotide sequence ID" value="NZ_FOPY01000002.1"/>
</dbReference>
<dbReference type="Gene3D" id="3.40.630.30">
    <property type="match status" value="1"/>
</dbReference>
<dbReference type="InterPro" id="IPR050832">
    <property type="entry name" value="Bact_Acetyltransf"/>
</dbReference>
<dbReference type="Proteomes" id="UP000199040">
    <property type="component" value="Unassembled WGS sequence"/>
</dbReference>
<dbReference type="EMBL" id="FOPY01000002">
    <property type="protein sequence ID" value="SFH28477.1"/>
    <property type="molecule type" value="Genomic_DNA"/>
</dbReference>
<keyword evidence="1 4" id="KW-0808">Transferase</keyword>
<dbReference type="Pfam" id="PF00583">
    <property type="entry name" value="Acetyltransf_1"/>
    <property type="match status" value="1"/>
</dbReference>
<reference evidence="4 5" key="1">
    <citation type="submission" date="2016-10" db="EMBL/GenBank/DDBJ databases">
        <authorList>
            <person name="de Groot N.N."/>
        </authorList>
    </citation>
    <scope>NUCLEOTIDE SEQUENCE [LARGE SCALE GENOMIC DNA]</scope>
    <source>
        <strain evidence="4 5">CGMCC 1.6848</strain>
    </source>
</reference>
<protein>
    <submittedName>
        <fullName evidence="4">Acetyltransferase (GNAT) family protein</fullName>
    </submittedName>
</protein>
<evidence type="ECO:0000313" key="5">
    <source>
        <dbReference type="Proteomes" id="UP000199040"/>
    </source>
</evidence>
<dbReference type="AlphaFoldDB" id="A0A1I2YS73"/>
<organism evidence="4 5">
    <name type="scientific">Modicisalibacter xianhensis</name>
    <dbReference type="NCBI Taxonomy" id="442341"/>
    <lineage>
        <taxon>Bacteria</taxon>
        <taxon>Pseudomonadati</taxon>
        <taxon>Pseudomonadota</taxon>
        <taxon>Gammaproteobacteria</taxon>
        <taxon>Oceanospirillales</taxon>
        <taxon>Halomonadaceae</taxon>
        <taxon>Modicisalibacter</taxon>
    </lineage>
</organism>
<keyword evidence="5" id="KW-1185">Reference proteome</keyword>
<name>A0A1I2YS73_9GAMM</name>
<dbReference type="GO" id="GO:0016747">
    <property type="term" value="F:acyltransferase activity, transferring groups other than amino-acyl groups"/>
    <property type="evidence" value="ECO:0007669"/>
    <property type="project" value="InterPro"/>
</dbReference>
<dbReference type="PANTHER" id="PTHR43877:SF2">
    <property type="entry name" value="AMINOALKYLPHOSPHONATE N-ACETYLTRANSFERASE-RELATED"/>
    <property type="match status" value="1"/>
</dbReference>
<evidence type="ECO:0000259" key="3">
    <source>
        <dbReference type="PROSITE" id="PS51186"/>
    </source>
</evidence>
<gene>
    <name evidence="4" type="ORF">SAMN04487959_102119</name>
</gene>
<sequence length="169" mass="18970">MTPLNPPTIEALTPDSPHLETIVTWQHESWGHLNPAMSFADRCAEVRSECGERGVPRVFMAMHAGKPVGTASLIESDMSSRPQLTPWLASVFVHPEWRGQGIASRLVRRVEDEARQAGIERFYLYTPDQQPLYRRLGWQDVEAVDYRGEAVTIMTRCLNEDAPAVRAGA</sequence>
<dbReference type="InterPro" id="IPR000182">
    <property type="entry name" value="GNAT_dom"/>
</dbReference>
<dbReference type="PROSITE" id="PS00221">
    <property type="entry name" value="MIP"/>
    <property type="match status" value="1"/>
</dbReference>
<dbReference type="InterPro" id="IPR022357">
    <property type="entry name" value="MIP_CS"/>
</dbReference>
<keyword evidence="2" id="KW-0012">Acyltransferase</keyword>